<organism evidence="2 3">
    <name type="scientific">Lactococcus ileimucosae</name>
    <dbReference type="NCBI Taxonomy" id="2941329"/>
    <lineage>
        <taxon>Bacteria</taxon>
        <taxon>Bacillati</taxon>
        <taxon>Bacillota</taxon>
        <taxon>Bacilli</taxon>
        <taxon>Lactobacillales</taxon>
        <taxon>Streptococcaceae</taxon>
        <taxon>Lactococcus</taxon>
    </lineage>
</organism>
<evidence type="ECO:0000259" key="1">
    <source>
        <dbReference type="Pfam" id="PF01610"/>
    </source>
</evidence>
<keyword evidence="3" id="KW-1185">Reference proteome</keyword>
<evidence type="ECO:0000313" key="2">
    <source>
        <dbReference type="EMBL" id="MEY8444507.1"/>
    </source>
</evidence>
<dbReference type="EMBL" id="JBCLSH010000056">
    <property type="protein sequence ID" value="MEY8444507.1"/>
    <property type="molecule type" value="Genomic_DNA"/>
</dbReference>
<proteinExistence type="predicted"/>
<reference evidence="2 3" key="1">
    <citation type="submission" date="2024-03" db="EMBL/GenBank/DDBJ databases">
        <title>Mouse gut bacterial collection (mGBC) of GemPharmatech.</title>
        <authorList>
            <person name="He Y."/>
            <person name="Dong L."/>
            <person name="Wu D."/>
            <person name="Gao X."/>
            <person name="Lin Z."/>
        </authorList>
    </citation>
    <scope>NUCLEOTIDE SEQUENCE [LARGE SCALE GENOMIC DNA]</scope>
    <source>
        <strain evidence="2 3">61-15</strain>
    </source>
</reference>
<feature type="domain" description="Transposase IS204/IS1001/IS1096/IS1165 DDE" evidence="1">
    <location>
        <begin position="177"/>
        <end position="416"/>
    </location>
</feature>
<dbReference type="InterPro" id="IPR047951">
    <property type="entry name" value="Transpos_ISL3"/>
</dbReference>
<gene>
    <name evidence="2" type="ORF">AALA52_09745</name>
</gene>
<name>A0ABV4D4P9_9LACT</name>
<evidence type="ECO:0000313" key="3">
    <source>
        <dbReference type="Proteomes" id="UP001565283"/>
    </source>
</evidence>
<dbReference type="PANTHER" id="PTHR33498:SF1">
    <property type="entry name" value="TRANSPOSASE FOR INSERTION SEQUENCE ELEMENT IS1557"/>
    <property type="match status" value="1"/>
</dbReference>
<dbReference type="Pfam" id="PF01610">
    <property type="entry name" value="DDE_Tnp_ISL3"/>
    <property type="match status" value="1"/>
</dbReference>
<comment type="caution">
    <text evidence="2">The sequence shown here is derived from an EMBL/GenBank/DDBJ whole genome shotgun (WGS) entry which is preliminary data.</text>
</comment>
<dbReference type="NCBIfam" id="NF033550">
    <property type="entry name" value="transpos_ISL3"/>
    <property type="match status" value="1"/>
</dbReference>
<dbReference type="Proteomes" id="UP001565283">
    <property type="component" value="Unassembled WGS sequence"/>
</dbReference>
<sequence length="426" mass="48022">MTHSDSITLSLDLKASELVFPLENFIRYGFAKITGQHEAQIFTATYRPKTAVCPVCGVMKEARKVRAYSTSEVLLTPSGHRPRVLELTKAKYDCADCGGTFTPTPYFVVPRANISSSVKAAILLDFKVKMSMRDVARRYFVSPAFCWKILDQIPPKQRFRHLQKSSVLMNSKPLKMTTMVYADGLTHDILDILESRKHADLISYFLNFPRSERLKVKTIVMDMNASYPALLAIFPNAQLVIDGFHVIQQLSRAFNQLRVKEMKELKKLKGDNGKAYRKLSNTGDSCSSGTARSIIKTVSNSRFSGVNGGRRAEVIDALLSYSQKLQEAYMVYQNALDTFSNKQAEDFFEVIETLPESLPDAFKKSCRYLLKHKSAIRRGILSPYSNGPLGGKNNLCKLIKCIAFGFGRFDHLRKQILLQQILSKAN</sequence>
<dbReference type="RefSeq" id="WP_369948873.1">
    <property type="nucleotide sequence ID" value="NZ_JBCLSH010000056.1"/>
</dbReference>
<dbReference type="PANTHER" id="PTHR33498">
    <property type="entry name" value="TRANSPOSASE FOR INSERTION SEQUENCE ELEMENT IS1557"/>
    <property type="match status" value="1"/>
</dbReference>
<dbReference type="InterPro" id="IPR002560">
    <property type="entry name" value="Transposase_DDE"/>
</dbReference>
<accession>A0ABV4D4P9</accession>
<protein>
    <submittedName>
        <fullName evidence="2">ISL3 family transposase</fullName>
    </submittedName>
</protein>